<dbReference type="OMA" id="NNMEEFA"/>
<reference evidence="3" key="4">
    <citation type="journal article" date="2015" name="PLoS ONE">
        <title>Comprehensive Evaluation of Toxoplasma gondii VEG and Neospora caninum LIV Genomes with Tachyzoite Stage Transcriptome and Proteome Defines Novel Transcript Features.</title>
        <authorList>
            <person name="Ramaprasad A."/>
            <person name="Mourier T."/>
            <person name="Naeem R."/>
            <person name="Malas T.B."/>
            <person name="Moussa E."/>
            <person name="Panigrahi A."/>
            <person name="Vermont S.J."/>
            <person name="Otto T.D."/>
            <person name="Wastling J."/>
            <person name="Pain A."/>
        </authorList>
    </citation>
    <scope>NUCLEOTIDE SEQUENCE</scope>
    <source>
        <strain evidence="3">Liverpool</strain>
    </source>
</reference>
<dbReference type="EMBL" id="FR823386">
    <property type="protein sequence ID" value="CBZ51615.1"/>
    <property type="molecule type" value="Genomic_DNA"/>
</dbReference>
<evidence type="ECO:0000313" key="2">
    <source>
        <dbReference type="EMBL" id="CBZ51615.1"/>
    </source>
</evidence>
<dbReference type="OrthoDB" id="1406886at2759"/>
<dbReference type="VEuPathDB" id="ToxoDB:NCLIV_014090"/>
<dbReference type="AlphaFoldDB" id="F0VDA0"/>
<dbReference type="EMBL" id="LN714479">
    <property type="protein sequence ID" value="CEL65567.1"/>
    <property type="molecule type" value="Genomic_DNA"/>
</dbReference>
<sequence>MKNTGGDFQFPAPMDVEPPGYLAAQISHKKPEQAYPHVVRAGETDLPERGDVARPVSDIPGQLSGSETSMAGNMTFPQHNVYVYGNSLTSSADIWNVPGPNTSAPSIYMASVSQPFVSDNPLPSVRGANLAFPLAARAYQFMVPRAELLLASSRYAEEYLDLVAALYCLFQKWPCNNMEEFAEQTRRHQANAATSTPSRPGGAALPS</sequence>
<evidence type="ECO:0000313" key="3">
    <source>
        <dbReference type="EMBL" id="CEL65567.1"/>
    </source>
</evidence>
<reference evidence="4" key="3">
    <citation type="journal article" date="2012" name="PLoS Pathog.">
        <title>Comparative genomics of the apicomplexan parasites Toxoplasma gondii and Neospora caninum: Coccidia differing in host range and transmission strategy.</title>
        <authorList>
            <person name="Reid A.J."/>
            <person name="Vermont S.J."/>
            <person name="Cotton J.A."/>
            <person name="Harris D."/>
            <person name="Hill-Cawthorne G.A."/>
            <person name="Konen-Waisman S."/>
            <person name="Latham S.M."/>
            <person name="Mourier T."/>
            <person name="Norton R."/>
            <person name="Quail M.A."/>
            <person name="Sanders M."/>
            <person name="Shanmugam D."/>
            <person name="Sohal A."/>
            <person name="Wasmuth J.D."/>
            <person name="Brunk B."/>
            <person name="Grigg M.E."/>
            <person name="Howard J.C."/>
            <person name="Parkinson J."/>
            <person name="Roos D.S."/>
            <person name="Trees A.J."/>
            <person name="Berriman M."/>
            <person name="Pain A."/>
            <person name="Wastling J.M."/>
        </authorList>
    </citation>
    <scope>NUCLEOTIDE SEQUENCE [LARGE SCALE GENOMIC DNA]</scope>
    <source>
        <strain evidence="4">Liverpool</strain>
    </source>
</reference>
<keyword evidence="4" id="KW-1185">Reference proteome</keyword>
<evidence type="ECO:0000313" key="4">
    <source>
        <dbReference type="Proteomes" id="UP000007494"/>
    </source>
</evidence>
<organism evidence="2 4">
    <name type="scientific">Neospora caninum (strain Liverpool)</name>
    <dbReference type="NCBI Taxonomy" id="572307"/>
    <lineage>
        <taxon>Eukaryota</taxon>
        <taxon>Sar</taxon>
        <taxon>Alveolata</taxon>
        <taxon>Apicomplexa</taxon>
        <taxon>Conoidasida</taxon>
        <taxon>Coccidia</taxon>
        <taxon>Eucoccidiorida</taxon>
        <taxon>Eimeriorina</taxon>
        <taxon>Sarcocystidae</taxon>
        <taxon>Neospora</taxon>
    </lineage>
</organism>
<name>F0VDA0_NEOCL</name>
<dbReference type="RefSeq" id="XP_003881648.1">
    <property type="nucleotide sequence ID" value="XM_003881599.1"/>
</dbReference>
<dbReference type="InParanoid" id="F0VDA0"/>
<dbReference type="Proteomes" id="UP000007494">
    <property type="component" value="Chromosome V"/>
</dbReference>
<gene>
    <name evidence="3" type="ORF">BN1204_014090</name>
    <name evidence="2" type="ORF">NCLIV_014090</name>
</gene>
<accession>F0VDA0</accession>
<feature type="region of interest" description="Disordered" evidence="1">
    <location>
        <begin position="186"/>
        <end position="207"/>
    </location>
</feature>
<reference evidence="2" key="2">
    <citation type="submission" date="2011-03" db="EMBL/GenBank/DDBJ databases">
        <title>Comparative genomics and transcriptomics of Neospora caninum and Toxoplasma gondii.</title>
        <authorList>
            <person name="Reid A.J."/>
            <person name="Sohal A."/>
            <person name="Harris D."/>
            <person name="Quail M."/>
            <person name="Sanders M."/>
            <person name="Berriman M."/>
            <person name="Wastling J.M."/>
            <person name="Pain A."/>
        </authorList>
    </citation>
    <scope>NUCLEOTIDE SEQUENCE</scope>
    <source>
        <strain evidence="2">Liverpool</strain>
    </source>
</reference>
<proteinExistence type="predicted"/>
<protein>
    <submittedName>
        <fullName evidence="2">Uncharacterized protein</fullName>
    </submittedName>
</protein>
<reference evidence="2" key="1">
    <citation type="submission" date="2011-02" db="EMBL/GenBank/DDBJ databases">
        <authorList>
            <person name="Aslett M."/>
        </authorList>
    </citation>
    <scope>NUCLEOTIDE SEQUENCE</scope>
    <source>
        <strain evidence="2">Liverpool</strain>
    </source>
</reference>
<dbReference type="GeneID" id="13444003"/>
<evidence type="ECO:0000256" key="1">
    <source>
        <dbReference type="SAM" id="MobiDB-lite"/>
    </source>
</evidence>
<dbReference type="eggNOG" id="ENOG502R08W">
    <property type="taxonomic scope" value="Eukaryota"/>
</dbReference>